<organism evidence="1 2">
    <name type="scientific">Corynebacterium argentoratense DSM 44202</name>
    <dbReference type="NCBI Taxonomy" id="1348662"/>
    <lineage>
        <taxon>Bacteria</taxon>
        <taxon>Bacillati</taxon>
        <taxon>Actinomycetota</taxon>
        <taxon>Actinomycetes</taxon>
        <taxon>Mycobacteriales</taxon>
        <taxon>Corynebacteriaceae</taxon>
        <taxon>Corynebacterium</taxon>
    </lineage>
</organism>
<dbReference type="KEGG" id="caz:CARG_02535"/>
<evidence type="ECO:0000313" key="2">
    <source>
        <dbReference type="Proteomes" id="UP000016943"/>
    </source>
</evidence>
<dbReference type="EMBL" id="CP006365">
    <property type="protein sequence ID" value="AGU14667.1"/>
    <property type="molecule type" value="Genomic_DNA"/>
</dbReference>
<proteinExistence type="predicted"/>
<dbReference type="AlphaFoldDB" id="U3GYL3"/>
<dbReference type="Proteomes" id="UP000016943">
    <property type="component" value="Chromosome"/>
</dbReference>
<reference evidence="1 2" key="1">
    <citation type="journal article" date="2013" name="Genome Announc.">
        <title>Whole-Genome Sequence of the Clinical Strain Corynebacterium argentoratense DSM 44202, Isolated from a Human Throat Specimen.</title>
        <authorList>
            <person name="Bomholt C."/>
            <person name="Glaub A."/>
            <person name="Gravermann K."/>
            <person name="Albersmeier A."/>
            <person name="Brinkrolf K."/>
            <person name="Ruckert C."/>
            <person name="Tauch A."/>
        </authorList>
    </citation>
    <scope>NUCLEOTIDE SEQUENCE [LARGE SCALE GENOMIC DNA]</scope>
    <source>
        <strain evidence="1">DSM 44202</strain>
    </source>
</reference>
<keyword evidence="2" id="KW-1185">Reference proteome</keyword>
<sequence length="78" mass="8321">MTDEEKQAYKAILKQLHDALPPGPFSAGLVSNASIVRDVDGVPVVAVKKLAGMDIANVKAFTDLIIWASNELEGQANE</sequence>
<dbReference type="PATRIC" id="fig|1348662.3.peg.501"/>
<dbReference type="RefSeq" id="WP_020975811.1">
    <property type="nucleotide sequence ID" value="NC_022198.1"/>
</dbReference>
<name>U3GYL3_9CORY</name>
<gene>
    <name evidence="1" type="ORF">CARG_02535</name>
</gene>
<dbReference type="STRING" id="1348662.CARG_02535"/>
<evidence type="ECO:0000313" key="1">
    <source>
        <dbReference type="EMBL" id="AGU14667.1"/>
    </source>
</evidence>
<accession>U3GYL3</accession>
<dbReference type="GeneID" id="78249349"/>
<dbReference type="HOGENOM" id="CLU_2615973_0_0_11"/>
<protein>
    <submittedName>
        <fullName evidence="1">Uncharacterized protein</fullName>
    </submittedName>
</protein>